<name>A0A6J4UMU1_9BACT</name>
<proteinExistence type="predicted"/>
<dbReference type="AlphaFoldDB" id="A0A6J4UMU1"/>
<sequence length="38" mass="4455">MAERLRYWMGREVAGLFDRRWTPAPPMEEPLAGPPRVD</sequence>
<accession>A0A6J4UMU1</accession>
<gene>
    <name evidence="1" type="ORF">AVDCRST_MAG19-1019</name>
</gene>
<evidence type="ECO:0000313" key="1">
    <source>
        <dbReference type="EMBL" id="CAA9553476.1"/>
    </source>
</evidence>
<dbReference type="EMBL" id="CADCWL010000041">
    <property type="protein sequence ID" value="CAA9553476.1"/>
    <property type="molecule type" value="Genomic_DNA"/>
</dbReference>
<reference evidence="1" key="1">
    <citation type="submission" date="2020-02" db="EMBL/GenBank/DDBJ databases">
        <authorList>
            <person name="Meier V. D."/>
        </authorList>
    </citation>
    <scope>NUCLEOTIDE SEQUENCE</scope>
    <source>
        <strain evidence="1">AVDCRST_MAG19</strain>
    </source>
</reference>
<organism evidence="1">
    <name type="scientific">uncultured Thermomicrobiales bacterium</name>
    <dbReference type="NCBI Taxonomy" id="1645740"/>
    <lineage>
        <taxon>Bacteria</taxon>
        <taxon>Pseudomonadati</taxon>
        <taxon>Thermomicrobiota</taxon>
        <taxon>Thermomicrobia</taxon>
        <taxon>Thermomicrobiales</taxon>
        <taxon>environmental samples</taxon>
    </lineage>
</organism>
<protein>
    <submittedName>
        <fullName evidence="1">Uncharacterized protein</fullName>
    </submittedName>
</protein>